<evidence type="ECO:0000256" key="2">
    <source>
        <dbReference type="ARBA" id="ARBA00004777"/>
    </source>
</evidence>
<sequence length="270" mass="30715">MVPGIKITDLIKQSETFSFSFEVSPGITEEVINNLEVEPKFFAVTWHAKTHKCKDLDIEPLRKAIFLRSKQQNVLLHLSCDLLRKPYLDDLITLLQAHGICNLFIVLGEGYDPSTSDFQNSSELIKYIKEKSGNYFCIGTAGFLESSEERIIQLKEKIAIGADFIMTQAFFEVSLFSAFLEKCKKADINVPVLPGIYAFENYTQLDKFINLCKVKVSSDVLEKVKNNIDGVELTKNLIRSIYSDLNCIHFHFFSLNNLGGTIHLIKQLQF</sequence>
<comment type="pathway">
    <text evidence="2 7">One-carbon metabolism; tetrahydrofolate interconversion.</text>
</comment>
<keyword evidence="5" id="KW-0274">FAD</keyword>
<dbReference type="GO" id="GO:0035999">
    <property type="term" value="P:tetrahydrofolate interconversion"/>
    <property type="evidence" value="ECO:0007669"/>
    <property type="project" value="TreeGrafter"/>
</dbReference>
<evidence type="ECO:0000313" key="9">
    <source>
        <dbReference type="Proteomes" id="UP000791440"/>
    </source>
</evidence>
<dbReference type="GO" id="GO:0071949">
    <property type="term" value="F:FAD binding"/>
    <property type="evidence" value="ECO:0007669"/>
    <property type="project" value="TreeGrafter"/>
</dbReference>
<protein>
    <recommendedName>
        <fullName evidence="10">Methylenetetrahydrofolate reductase (NAD(P)H)</fullName>
    </recommendedName>
</protein>
<dbReference type="Pfam" id="PF02219">
    <property type="entry name" value="MTHFR"/>
    <property type="match status" value="1"/>
</dbReference>
<dbReference type="EMBL" id="JH668283">
    <property type="protein sequence ID" value="KAG6441025.1"/>
    <property type="molecule type" value="Genomic_DNA"/>
</dbReference>
<evidence type="ECO:0000256" key="5">
    <source>
        <dbReference type="ARBA" id="ARBA00022827"/>
    </source>
</evidence>
<keyword evidence="4" id="KW-0285">Flavoprotein</keyword>
<comment type="cofactor">
    <cofactor evidence="1">
        <name>FAD</name>
        <dbReference type="ChEBI" id="CHEBI:57692"/>
    </cofactor>
</comment>
<reference evidence="8" key="1">
    <citation type="journal article" date="2016" name="Insect Biochem. Mol. Biol.">
        <title>Multifaceted biological insights from a draft genome sequence of the tobacco hornworm moth, Manduca sexta.</title>
        <authorList>
            <person name="Kanost M.R."/>
            <person name="Arrese E.L."/>
            <person name="Cao X."/>
            <person name="Chen Y.R."/>
            <person name="Chellapilla S."/>
            <person name="Goldsmith M.R."/>
            <person name="Grosse-Wilde E."/>
            <person name="Heckel D.G."/>
            <person name="Herndon N."/>
            <person name="Jiang H."/>
            <person name="Papanicolaou A."/>
            <person name="Qu J."/>
            <person name="Soulages J.L."/>
            <person name="Vogel H."/>
            <person name="Walters J."/>
            <person name="Waterhouse R.M."/>
            <person name="Ahn S.J."/>
            <person name="Almeida F.C."/>
            <person name="An C."/>
            <person name="Aqrawi P."/>
            <person name="Bretschneider A."/>
            <person name="Bryant W.B."/>
            <person name="Bucks S."/>
            <person name="Chao H."/>
            <person name="Chevignon G."/>
            <person name="Christen J.M."/>
            <person name="Clarke D.F."/>
            <person name="Dittmer N.T."/>
            <person name="Ferguson L.C.F."/>
            <person name="Garavelou S."/>
            <person name="Gordon K.H.J."/>
            <person name="Gunaratna R.T."/>
            <person name="Han Y."/>
            <person name="Hauser F."/>
            <person name="He Y."/>
            <person name="Heidel-Fischer H."/>
            <person name="Hirsh A."/>
            <person name="Hu Y."/>
            <person name="Jiang H."/>
            <person name="Kalra D."/>
            <person name="Klinner C."/>
            <person name="Konig C."/>
            <person name="Kovar C."/>
            <person name="Kroll A.R."/>
            <person name="Kuwar S.S."/>
            <person name="Lee S.L."/>
            <person name="Lehman R."/>
            <person name="Li K."/>
            <person name="Li Z."/>
            <person name="Liang H."/>
            <person name="Lovelace S."/>
            <person name="Lu Z."/>
            <person name="Mansfield J.H."/>
            <person name="McCulloch K.J."/>
            <person name="Mathew T."/>
            <person name="Morton B."/>
            <person name="Muzny D.M."/>
            <person name="Neunemann D."/>
            <person name="Ongeri F."/>
            <person name="Pauchet Y."/>
            <person name="Pu L.L."/>
            <person name="Pyrousis I."/>
            <person name="Rao X.J."/>
            <person name="Redding A."/>
            <person name="Roesel C."/>
            <person name="Sanchez-Gracia A."/>
            <person name="Schaack S."/>
            <person name="Shukla A."/>
            <person name="Tetreau G."/>
            <person name="Wang Y."/>
            <person name="Xiong G.H."/>
            <person name="Traut W."/>
            <person name="Walsh T.K."/>
            <person name="Worley K.C."/>
            <person name="Wu D."/>
            <person name="Wu W."/>
            <person name="Wu Y.Q."/>
            <person name="Zhang X."/>
            <person name="Zou Z."/>
            <person name="Zucker H."/>
            <person name="Briscoe A.D."/>
            <person name="Burmester T."/>
            <person name="Clem R.J."/>
            <person name="Feyereisen R."/>
            <person name="Grimmelikhuijzen C.J.P."/>
            <person name="Hamodrakas S.J."/>
            <person name="Hansson B.S."/>
            <person name="Huguet E."/>
            <person name="Jermiin L.S."/>
            <person name="Lan Q."/>
            <person name="Lehman H.K."/>
            <person name="Lorenzen M."/>
            <person name="Merzendorfer H."/>
            <person name="Michalopoulos I."/>
            <person name="Morton D.B."/>
            <person name="Muthukrishnan S."/>
            <person name="Oakeshott J.G."/>
            <person name="Palmer W."/>
            <person name="Park Y."/>
            <person name="Passarelli A.L."/>
            <person name="Rozas J."/>
            <person name="Schwartz L.M."/>
            <person name="Smith W."/>
            <person name="Southgate A."/>
            <person name="Vilcinskas A."/>
            <person name="Vogt R."/>
            <person name="Wang P."/>
            <person name="Werren J."/>
            <person name="Yu X.Q."/>
            <person name="Zhou J.J."/>
            <person name="Brown S.J."/>
            <person name="Scherer S.E."/>
            <person name="Richards S."/>
            <person name="Blissard G.W."/>
        </authorList>
    </citation>
    <scope>NUCLEOTIDE SEQUENCE</scope>
</reference>
<dbReference type="GO" id="GO:0009086">
    <property type="term" value="P:methionine biosynthetic process"/>
    <property type="evidence" value="ECO:0007669"/>
    <property type="project" value="TreeGrafter"/>
</dbReference>
<dbReference type="AlphaFoldDB" id="A0A921YKV8"/>
<comment type="similarity">
    <text evidence="3">Belongs to the methylenetetrahydrofolate reductase family.</text>
</comment>
<dbReference type="Gene3D" id="3.20.20.220">
    <property type="match status" value="1"/>
</dbReference>
<evidence type="ECO:0008006" key="10">
    <source>
        <dbReference type="Google" id="ProtNLM"/>
    </source>
</evidence>
<dbReference type="GO" id="GO:0005829">
    <property type="term" value="C:cytosol"/>
    <property type="evidence" value="ECO:0007669"/>
    <property type="project" value="TreeGrafter"/>
</dbReference>
<dbReference type="PANTHER" id="PTHR45754">
    <property type="entry name" value="METHYLENETETRAHYDROFOLATE REDUCTASE"/>
    <property type="match status" value="1"/>
</dbReference>
<accession>A0A921YKV8</accession>
<dbReference type="InterPro" id="IPR029041">
    <property type="entry name" value="FAD-linked_oxidoreductase-like"/>
</dbReference>
<dbReference type="InterPro" id="IPR003171">
    <property type="entry name" value="Mehydrof_redctse-like"/>
</dbReference>
<organism evidence="8 9">
    <name type="scientific">Manduca sexta</name>
    <name type="common">Tobacco hawkmoth</name>
    <name type="synonym">Tobacco hornworm</name>
    <dbReference type="NCBI Taxonomy" id="7130"/>
    <lineage>
        <taxon>Eukaryota</taxon>
        <taxon>Metazoa</taxon>
        <taxon>Ecdysozoa</taxon>
        <taxon>Arthropoda</taxon>
        <taxon>Hexapoda</taxon>
        <taxon>Insecta</taxon>
        <taxon>Pterygota</taxon>
        <taxon>Neoptera</taxon>
        <taxon>Endopterygota</taxon>
        <taxon>Lepidoptera</taxon>
        <taxon>Glossata</taxon>
        <taxon>Ditrysia</taxon>
        <taxon>Bombycoidea</taxon>
        <taxon>Sphingidae</taxon>
        <taxon>Sphinginae</taxon>
        <taxon>Sphingini</taxon>
        <taxon>Manduca</taxon>
    </lineage>
</organism>
<dbReference type="GO" id="GO:0004489">
    <property type="term" value="F:methylenetetrahydrofolate reductase [NAD(P)H] activity"/>
    <property type="evidence" value="ECO:0007669"/>
    <property type="project" value="InterPro"/>
</dbReference>
<evidence type="ECO:0000256" key="1">
    <source>
        <dbReference type="ARBA" id="ARBA00001974"/>
    </source>
</evidence>
<keyword evidence="6" id="KW-0560">Oxidoreductase</keyword>
<dbReference type="Proteomes" id="UP000791440">
    <property type="component" value="Unassembled WGS sequence"/>
</dbReference>
<gene>
    <name evidence="8" type="ORF">O3G_MSEX001571</name>
</gene>
<evidence type="ECO:0000313" key="8">
    <source>
        <dbReference type="EMBL" id="KAG6441025.1"/>
    </source>
</evidence>
<evidence type="ECO:0000256" key="6">
    <source>
        <dbReference type="ARBA" id="ARBA00023002"/>
    </source>
</evidence>
<dbReference type="PANTHER" id="PTHR45754:SF3">
    <property type="entry name" value="METHYLENETETRAHYDROFOLATE REDUCTASE (NADPH)"/>
    <property type="match status" value="1"/>
</dbReference>
<dbReference type="SUPFAM" id="SSF51730">
    <property type="entry name" value="FAD-linked oxidoreductase"/>
    <property type="match status" value="1"/>
</dbReference>
<name>A0A921YKV8_MANSE</name>
<keyword evidence="9" id="KW-1185">Reference proteome</keyword>
<comment type="caution">
    <text evidence="8">The sequence shown here is derived from an EMBL/GenBank/DDBJ whole genome shotgun (WGS) entry which is preliminary data.</text>
</comment>
<proteinExistence type="inferred from homology"/>
<reference evidence="8" key="2">
    <citation type="submission" date="2020-12" db="EMBL/GenBank/DDBJ databases">
        <authorList>
            <person name="Kanost M."/>
        </authorList>
    </citation>
    <scope>NUCLEOTIDE SEQUENCE</scope>
</reference>
<evidence type="ECO:0000256" key="4">
    <source>
        <dbReference type="ARBA" id="ARBA00022630"/>
    </source>
</evidence>
<evidence type="ECO:0000256" key="7">
    <source>
        <dbReference type="RuleBase" id="RU004254"/>
    </source>
</evidence>
<dbReference type="CDD" id="cd00537">
    <property type="entry name" value="MTHFR"/>
    <property type="match status" value="1"/>
</dbReference>
<evidence type="ECO:0000256" key="3">
    <source>
        <dbReference type="ARBA" id="ARBA00006743"/>
    </source>
</evidence>